<sequence>MIFGLIGCAILVATVHFQLKTEWRIDWPGGVL</sequence>
<evidence type="ECO:0000313" key="1">
    <source>
        <dbReference type="EMBL" id="TSC92799.1"/>
    </source>
</evidence>
<proteinExistence type="predicted"/>
<dbReference type="AlphaFoldDB" id="A0A554LJH9"/>
<name>A0A554LJH9_9BACT</name>
<reference evidence="1 2" key="1">
    <citation type="submission" date="2017-07" db="EMBL/GenBank/DDBJ databases">
        <title>Mechanisms for carbon and nitrogen cycling indicate functional differentiation within the Candidate Phyla Radiation.</title>
        <authorList>
            <person name="Danczak R.E."/>
            <person name="Johnston M.D."/>
            <person name="Kenah C."/>
            <person name="Slattery M."/>
            <person name="Wrighton K.C."/>
            <person name="Wilkins M.J."/>
        </authorList>
    </citation>
    <scope>NUCLEOTIDE SEQUENCE [LARGE SCALE GENOMIC DNA]</scope>
    <source>
        <strain evidence="1">Licking1014_85</strain>
    </source>
</reference>
<dbReference type="EMBL" id="VMGI01000045">
    <property type="protein sequence ID" value="TSC92799.1"/>
    <property type="molecule type" value="Genomic_DNA"/>
</dbReference>
<evidence type="ECO:0000313" key="2">
    <source>
        <dbReference type="Proteomes" id="UP000315589"/>
    </source>
</evidence>
<gene>
    <name evidence="1" type="ORF">CEN91_369</name>
</gene>
<protein>
    <submittedName>
        <fullName evidence="1">Uncharacterized protein</fullName>
    </submittedName>
</protein>
<comment type="caution">
    <text evidence="1">The sequence shown here is derived from an EMBL/GenBank/DDBJ whole genome shotgun (WGS) entry which is preliminary data.</text>
</comment>
<organism evidence="1 2">
    <name type="scientific">Candidatus Berkelbacteria bacterium Licking1014_85</name>
    <dbReference type="NCBI Taxonomy" id="2017148"/>
    <lineage>
        <taxon>Bacteria</taxon>
        <taxon>Candidatus Berkelbacteria</taxon>
    </lineage>
</organism>
<accession>A0A554LJH9</accession>
<dbReference type="Proteomes" id="UP000315589">
    <property type="component" value="Unassembled WGS sequence"/>
</dbReference>